<feature type="compositionally biased region" description="Basic residues" evidence="1">
    <location>
        <begin position="10"/>
        <end position="20"/>
    </location>
</feature>
<dbReference type="InterPro" id="IPR045386">
    <property type="entry name" value="DUF6525"/>
</dbReference>
<evidence type="ECO:0000313" key="5">
    <source>
        <dbReference type="Proteomes" id="UP001058514"/>
    </source>
</evidence>
<dbReference type="Pfam" id="PF20135">
    <property type="entry name" value="DUF6525"/>
    <property type="match status" value="1"/>
</dbReference>
<evidence type="ECO:0000313" key="3">
    <source>
        <dbReference type="EMBL" id="UWQ40918.1"/>
    </source>
</evidence>
<evidence type="ECO:0000313" key="4">
    <source>
        <dbReference type="Proteomes" id="UP000051326"/>
    </source>
</evidence>
<reference evidence="2 4" key="1">
    <citation type="submission" date="2015-09" db="EMBL/GenBank/DDBJ databases">
        <authorList>
            <consortium name="Swine Surveillance"/>
        </authorList>
    </citation>
    <scope>NUCLEOTIDE SEQUENCE [LARGE SCALE GENOMIC DNA]</scope>
    <source>
        <strain evidence="2 4">CECT 8399</strain>
    </source>
</reference>
<protein>
    <submittedName>
        <fullName evidence="2">Uncharacterized protein</fullName>
    </submittedName>
</protein>
<dbReference type="Proteomes" id="UP001058514">
    <property type="component" value="Chromosome"/>
</dbReference>
<name>A0A0P1HA75_9RHOB</name>
<reference evidence="3" key="2">
    <citation type="submission" date="2021-08" db="EMBL/GenBank/DDBJ databases">
        <authorList>
            <person name="Nwanade C."/>
            <person name="Wang M."/>
            <person name="Masoudi A."/>
            <person name="Yu Z."/>
            <person name="Liu J."/>
        </authorList>
    </citation>
    <scope>NUCLEOTIDE SEQUENCE</scope>
    <source>
        <strain evidence="3">S166</strain>
    </source>
</reference>
<dbReference type="STRING" id="1396826.PHA8399_02257"/>
<dbReference type="Proteomes" id="UP000051326">
    <property type="component" value="Unassembled WGS sequence"/>
</dbReference>
<sequence>MADRGAGRNLKSRLKRRRRAGNPMQAYDALPPPLRQWLAAACLPWSPASALRIWTKAGGSRDPAAAAARLDAAEQAMLERDARVWAVRAQRRGKPA</sequence>
<feature type="region of interest" description="Disordered" evidence="1">
    <location>
        <begin position="1"/>
        <end position="27"/>
    </location>
</feature>
<accession>A0A0P1HA75</accession>
<gene>
    <name evidence="3" type="ORF">K3718_15445</name>
    <name evidence="2" type="ORF">PHA8399_02257</name>
</gene>
<evidence type="ECO:0000256" key="1">
    <source>
        <dbReference type="SAM" id="MobiDB-lite"/>
    </source>
</evidence>
<dbReference type="EMBL" id="CP081051">
    <property type="protein sequence ID" value="UWQ40918.1"/>
    <property type="molecule type" value="Genomic_DNA"/>
</dbReference>
<dbReference type="AlphaFoldDB" id="A0A0P1HA75"/>
<keyword evidence="5" id="KW-1185">Reference proteome</keyword>
<organism evidence="2 4">
    <name type="scientific">Leisingera aquaemixtae</name>
    <dbReference type="NCBI Taxonomy" id="1396826"/>
    <lineage>
        <taxon>Bacteria</taxon>
        <taxon>Pseudomonadati</taxon>
        <taxon>Pseudomonadota</taxon>
        <taxon>Alphaproteobacteria</taxon>
        <taxon>Rhodobacterales</taxon>
        <taxon>Roseobacteraceae</taxon>
        <taxon>Leisingera</taxon>
    </lineage>
</organism>
<dbReference type="RefSeq" id="WP_082649528.1">
    <property type="nucleotide sequence ID" value="NZ_CP081031.1"/>
</dbReference>
<proteinExistence type="predicted"/>
<evidence type="ECO:0000313" key="2">
    <source>
        <dbReference type="EMBL" id="CUI00131.1"/>
    </source>
</evidence>
<dbReference type="EMBL" id="CYSR01000022">
    <property type="protein sequence ID" value="CUI00131.1"/>
    <property type="molecule type" value="Genomic_DNA"/>
</dbReference>